<keyword evidence="4" id="KW-0233">DNA recombination</keyword>
<dbReference type="PROSITE" id="PS51900">
    <property type="entry name" value="CB"/>
    <property type="match status" value="1"/>
</dbReference>
<dbReference type="Pfam" id="PF09003">
    <property type="entry name" value="Arm-DNA-bind_1"/>
    <property type="match status" value="1"/>
</dbReference>
<dbReference type="Pfam" id="PF00589">
    <property type="entry name" value="Phage_integrase"/>
    <property type="match status" value="1"/>
</dbReference>
<dbReference type="EMBL" id="JAWRCP010000002">
    <property type="protein sequence ID" value="MDW6094009.1"/>
    <property type="molecule type" value="Genomic_DNA"/>
</dbReference>
<dbReference type="SUPFAM" id="SSF54171">
    <property type="entry name" value="DNA-binding domain"/>
    <property type="match status" value="1"/>
</dbReference>
<dbReference type="InterPro" id="IPR002104">
    <property type="entry name" value="Integrase_catalytic"/>
</dbReference>
<dbReference type="InterPro" id="IPR044068">
    <property type="entry name" value="CB"/>
</dbReference>
<feature type="domain" description="Tyr recombinase" evidence="6">
    <location>
        <begin position="190"/>
        <end position="386"/>
    </location>
</feature>
<dbReference type="Gene3D" id="3.30.160.60">
    <property type="entry name" value="Classic Zinc Finger"/>
    <property type="match status" value="1"/>
</dbReference>
<evidence type="ECO:0000256" key="5">
    <source>
        <dbReference type="PROSITE-ProRule" id="PRU01248"/>
    </source>
</evidence>
<dbReference type="InterPro" id="IPR016177">
    <property type="entry name" value="DNA-bd_dom_sf"/>
</dbReference>
<evidence type="ECO:0000259" key="6">
    <source>
        <dbReference type="PROSITE" id="PS51898"/>
    </source>
</evidence>
<comment type="similarity">
    <text evidence="1">Belongs to the 'phage' integrase family.</text>
</comment>
<dbReference type="PROSITE" id="PS51898">
    <property type="entry name" value="TYR_RECOMBINASE"/>
    <property type="match status" value="1"/>
</dbReference>
<dbReference type="InterPro" id="IPR011010">
    <property type="entry name" value="DNA_brk_join_enz"/>
</dbReference>
<dbReference type="SUPFAM" id="SSF56349">
    <property type="entry name" value="DNA breaking-rejoining enzymes"/>
    <property type="match status" value="1"/>
</dbReference>
<feature type="domain" description="Core-binding (CB)" evidence="7">
    <location>
        <begin position="83"/>
        <end position="168"/>
    </location>
</feature>
<dbReference type="InterPro" id="IPR015094">
    <property type="entry name" value="Integrase_lambda-typ_DNA-bd_N"/>
</dbReference>
<evidence type="ECO:0000256" key="1">
    <source>
        <dbReference type="ARBA" id="ARBA00008857"/>
    </source>
</evidence>
<sequence length="386" mass="44417">MAARPRKYKHHVANLYQKTDKRNGKTYFTYKHPESGQFIGLGSDREQAFAAATEANQIFAERKADQIYRILQQDEKVVKVTGLSAKEWTKRYIAIQETRLKNGELKPETVRTKVYRAGLFGERFSNRSIKDITTKDIATVLDEYKSQGKDGMARNVRNSWKDMYLEAQYAGEVDSGFNPVMTTRSVSVTPQRARITNDDMIAIMNTKIYKERHHFRVAVKLAITTGLRRFDIVNLKFSDVKDGYLFVSLSKSNGKTKLAFPLELTNPFLNQSLGDIIKECRGTRVVSQYLVHHTKHHTSRNKTKKGQKIEPTSLTTMFYGARKSCSPDISNKNFSLHELRSFAERTYREAGHDTKTLLGHRSQETTDTYNDTRDHQYTFIKLPSTM</sequence>
<protein>
    <submittedName>
        <fullName evidence="8">Phage integrase Arm DNA-binding domain-containing protein</fullName>
    </submittedName>
</protein>
<comment type="caution">
    <text evidence="8">The sequence shown here is derived from an EMBL/GenBank/DDBJ whole genome shotgun (WGS) entry which is preliminary data.</text>
</comment>
<evidence type="ECO:0000259" key="7">
    <source>
        <dbReference type="PROSITE" id="PS51900"/>
    </source>
</evidence>
<dbReference type="PANTHER" id="PTHR30629">
    <property type="entry name" value="PROPHAGE INTEGRASE"/>
    <property type="match status" value="1"/>
</dbReference>
<name>A0ABU4J0G7_9VIBR</name>
<evidence type="ECO:0000313" key="8">
    <source>
        <dbReference type="EMBL" id="MDW6094009.1"/>
    </source>
</evidence>
<evidence type="ECO:0000256" key="2">
    <source>
        <dbReference type="ARBA" id="ARBA00022908"/>
    </source>
</evidence>
<evidence type="ECO:0000313" key="9">
    <source>
        <dbReference type="Proteomes" id="UP001279860"/>
    </source>
</evidence>
<dbReference type="InterPro" id="IPR050808">
    <property type="entry name" value="Phage_Integrase"/>
</dbReference>
<accession>A0ABU4J0G7</accession>
<proteinExistence type="inferred from homology"/>
<reference evidence="8 9" key="1">
    <citation type="submission" date="2023-11" db="EMBL/GenBank/DDBJ databases">
        <title>Plant-associative lifestyle of Vibrio porteresiae and its evolutionary dynamics.</title>
        <authorList>
            <person name="Rameshkumar N."/>
            <person name="Kirti K."/>
        </authorList>
    </citation>
    <scope>NUCLEOTIDE SEQUENCE [LARGE SCALE GENOMIC DNA]</scope>
    <source>
        <strain evidence="8 9">MSSRF7</strain>
    </source>
</reference>
<dbReference type="InterPro" id="IPR010998">
    <property type="entry name" value="Integrase_recombinase_N"/>
</dbReference>
<gene>
    <name evidence="8" type="ORF">SBX64_15835</name>
</gene>
<keyword evidence="3 5" id="KW-0238">DNA-binding</keyword>
<organism evidence="8 9">
    <name type="scientific">Vibrio rhizosphaerae</name>
    <dbReference type="NCBI Taxonomy" id="398736"/>
    <lineage>
        <taxon>Bacteria</taxon>
        <taxon>Pseudomonadati</taxon>
        <taxon>Pseudomonadota</taxon>
        <taxon>Gammaproteobacteria</taxon>
        <taxon>Vibrionales</taxon>
        <taxon>Vibrionaceae</taxon>
        <taxon>Vibrio</taxon>
    </lineage>
</organism>
<keyword evidence="2" id="KW-0229">DNA integration</keyword>
<dbReference type="InterPro" id="IPR013762">
    <property type="entry name" value="Integrase-like_cat_sf"/>
</dbReference>
<dbReference type="PANTHER" id="PTHR30629:SF2">
    <property type="entry name" value="PROPHAGE INTEGRASE INTS-RELATED"/>
    <property type="match status" value="1"/>
</dbReference>
<dbReference type="RefSeq" id="WP_318585363.1">
    <property type="nucleotide sequence ID" value="NZ_JAWRCP010000002.1"/>
</dbReference>
<keyword evidence="9" id="KW-1185">Reference proteome</keyword>
<dbReference type="GO" id="GO:0003677">
    <property type="term" value="F:DNA binding"/>
    <property type="evidence" value="ECO:0007669"/>
    <property type="project" value="UniProtKB-KW"/>
</dbReference>
<evidence type="ECO:0000256" key="3">
    <source>
        <dbReference type="ARBA" id="ARBA00023125"/>
    </source>
</evidence>
<dbReference type="Proteomes" id="UP001279860">
    <property type="component" value="Unassembled WGS sequence"/>
</dbReference>
<dbReference type="Gene3D" id="1.10.443.10">
    <property type="entry name" value="Intergrase catalytic core"/>
    <property type="match status" value="1"/>
</dbReference>
<evidence type="ECO:0000256" key="4">
    <source>
        <dbReference type="ARBA" id="ARBA00023172"/>
    </source>
</evidence>
<dbReference type="Gene3D" id="1.10.150.130">
    <property type="match status" value="1"/>
</dbReference>